<dbReference type="InterPro" id="IPR041263">
    <property type="entry name" value="Gasdermin_PUB"/>
</dbReference>
<dbReference type="Proteomes" id="UP000324632">
    <property type="component" value="Chromosome 24"/>
</dbReference>
<reference evidence="14 15" key="1">
    <citation type="journal article" date="2019" name="Mol. Ecol. Resour.">
        <title>Chromosome-level genome assembly of Triplophysa tibetana, a fish adapted to the harsh high-altitude environment of the Tibetan Plateau.</title>
        <authorList>
            <person name="Yang X."/>
            <person name="Liu H."/>
            <person name="Ma Z."/>
            <person name="Zou Y."/>
            <person name="Zou M."/>
            <person name="Mao Y."/>
            <person name="Li X."/>
            <person name="Wang H."/>
            <person name="Chen T."/>
            <person name="Wang W."/>
            <person name="Yang R."/>
        </authorList>
    </citation>
    <scope>NUCLEOTIDE SEQUENCE [LARGE SCALE GENOMIC DNA]</scope>
    <source>
        <strain evidence="14">TTIB1903HZAU</strain>
        <tissue evidence="14">Muscle</tissue>
    </source>
</reference>
<comment type="similarity">
    <text evidence="3">Belongs to the gasdermin family.</text>
</comment>
<evidence type="ECO:0000256" key="1">
    <source>
        <dbReference type="ARBA" id="ARBA00004496"/>
    </source>
</evidence>
<keyword evidence="10" id="KW-0564">Palmitate</keyword>
<evidence type="ECO:0000256" key="6">
    <source>
        <dbReference type="ARBA" id="ARBA00022490"/>
    </source>
</evidence>
<evidence type="ECO:0000256" key="5">
    <source>
        <dbReference type="ARBA" id="ARBA00022475"/>
    </source>
</evidence>
<protein>
    <submittedName>
        <fullName evidence="14">Gasdermin-E</fullName>
    </submittedName>
</protein>
<proteinExistence type="inferred from homology"/>
<evidence type="ECO:0000256" key="3">
    <source>
        <dbReference type="ARBA" id="ARBA00009279"/>
    </source>
</evidence>
<keyword evidence="4" id="KW-1134">Transmembrane beta strand</keyword>
<keyword evidence="9" id="KW-0472">Membrane</keyword>
<evidence type="ECO:0000256" key="2">
    <source>
        <dbReference type="ARBA" id="ARBA00004651"/>
    </source>
</evidence>
<evidence type="ECO:0000256" key="10">
    <source>
        <dbReference type="ARBA" id="ARBA00023139"/>
    </source>
</evidence>
<dbReference type="InterPro" id="IPR042377">
    <property type="entry name" value="GSDME"/>
</dbReference>
<dbReference type="PANTHER" id="PTHR15207">
    <property type="entry name" value="NONSYNDROMIC HEARING IMPAIRMENT PROTEIN"/>
    <property type="match status" value="1"/>
</dbReference>
<dbReference type="GO" id="GO:0005737">
    <property type="term" value="C:cytoplasm"/>
    <property type="evidence" value="ECO:0007669"/>
    <property type="project" value="UniProtKB-SubCell"/>
</dbReference>
<accession>A0A5A9N1F2</accession>
<feature type="domain" description="Gasdermin PUB" evidence="13">
    <location>
        <begin position="274"/>
        <end position="446"/>
    </location>
</feature>
<feature type="domain" description="Gasdermin pore forming" evidence="12">
    <location>
        <begin position="1"/>
        <end position="245"/>
    </location>
</feature>
<keyword evidence="6" id="KW-0963">Cytoplasm</keyword>
<sequence length="479" mass="52224">MFAKSTKNLLSEIDPEGSLVPVSRLNDSDSLVPLGLVIKRNRYWFWQKPKYLPSDFNLSDVLVGDPINPVVFETDFMSFDGKVVDNKSGSVGADIGPGSITVGGAGSSKLHSSFGNLKKQEVDVQKLLQDSKVRVLDLQHSLVQQTREKQREVLAVVKERIITTQPCTVTEELQRDGSCTGMFGFNQKIKVSVNDKGKDIADYDTNISLNIPPKTIIAYGVIELEVSKTGHFELCLLGNVQGGFEVDAPVKVKQAVPVGASPGKTRSKLQKDLEEVQGQFKVLSKLPANTRSSLFQHISVLLENRSAISVLENALEVLCDGTQPDFSKLDQASAVRPTLELVQEAAGKGPTQTTPSGPLQQNPKTVLTATHLLISSLEVMNDSTLRVLKSCCTHVTLQAVLHIVQNMASNRKSSLKDDALAVLADKKVFEKITELFGSCKVSLRKEKDLLITEISNPQDRRPLMLCIAVKGLACIAPPT</sequence>
<evidence type="ECO:0000256" key="11">
    <source>
        <dbReference type="ARBA" id="ARBA00023288"/>
    </source>
</evidence>
<dbReference type="OrthoDB" id="8815334at2759"/>
<keyword evidence="5" id="KW-1003">Cell membrane</keyword>
<keyword evidence="15" id="KW-1185">Reference proteome</keyword>
<dbReference type="GO" id="GO:0012501">
    <property type="term" value="P:programmed cell death"/>
    <property type="evidence" value="ECO:0007669"/>
    <property type="project" value="UniProtKB-KW"/>
</dbReference>
<organism evidence="14 15">
    <name type="scientific">Triplophysa tibetana</name>
    <dbReference type="NCBI Taxonomy" id="1572043"/>
    <lineage>
        <taxon>Eukaryota</taxon>
        <taxon>Metazoa</taxon>
        <taxon>Chordata</taxon>
        <taxon>Craniata</taxon>
        <taxon>Vertebrata</taxon>
        <taxon>Euteleostomi</taxon>
        <taxon>Actinopterygii</taxon>
        <taxon>Neopterygii</taxon>
        <taxon>Teleostei</taxon>
        <taxon>Ostariophysi</taxon>
        <taxon>Cypriniformes</taxon>
        <taxon>Nemacheilidae</taxon>
        <taxon>Triplophysa</taxon>
    </lineage>
</organism>
<dbReference type="Pfam" id="PF04598">
    <property type="entry name" value="Gasdermin"/>
    <property type="match status" value="1"/>
</dbReference>
<evidence type="ECO:0000256" key="4">
    <source>
        <dbReference type="ARBA" id="ARBA00022452"/>
    </source>
</evidence>
<dbReference type="AlphaFoldDB" id="A0A5A9N1F2"/>
<evidence type="ECO:0000256" key="7">
    <source>
        <dbReference type="ARBA" id="ARBA00022590"/>
    </source>
</evidence>
<keyword evidence="11" id="KW-0449">Lipoprotein</keyword>
<evidence type="ECO:0000256" key="8">
    <source>
        <dbReference type="ARBA" id="ARBA00022692"/>
    </source>
</evidence>
<evidence type="ECO:0000313" key="14">
    <source>
        <dbReference type="EMBL" id="KAA0703028.1"/>
    </source>
</evidence>
<keyword evidence="7" id="KW-1210">Necrosis</keyword>
<evidence type="ECO:0000259" key="13">
    <source>
        <dbReference type="Pfam" id="PF17708"/>
    </source>
</evidence>
<comment type="subcellular location">
    <subcellularLocation>
        <location evidence="2">Cell membrane</location>
        <topology evidence="2">Multi-pass membrane protein</topology>
    </subcellularLocation>
    <subcellularLocation>
        <location evidence="1">Cytoplasm</location>
    </subcellularLocation>
</comment>
<evidence type="ECO:0000259" key="12">
    <source>
        <dbReference type="Pfam" id="PF04598"/>
    </source>
</evidence>
<dbReference type="PANTHER" id="PTHR15207:SF3">
    <property type="entry name" value="DEAFNESS, AUTOSOMAL DOMINANT 5-RELATED"/>
    <property type="match status" value="1"/>
</dbReference>
<gene>
    <name evidence="14" type="ORF">E1301_Tti010864</name>
</gene>
<dbReference type="EMBL" id="SOYY01000024">
    <property type="protein sequence ID" value="KAA0703028.1"/>
    <property type="molecule type" value="Genomic_DNA"/>
</dbReference>
<evidence type="ECO:0000256" key="9">
    <source>
        <dbReference type="ARBA" id="ARBA00023136"/>
    </source>
</evidence>
<name>A0A5A9N1F2_9TELE</name>
<dbReference type="Pfam" id="PF17708">
    <property type="entry name" value="Gasdermin_C"/>
    <property type="match status" value="1"/>
</dbReference>
<dbReference type="GO" id="GO:0005886">
    <property type="term" value="C:plasma membrane"/>
    <property type="evidence" value="ECO:0007669"/>
    <property type="project" value="UniProtKB-SubCell"/>
</dbReference>
<keyword evidence="8" id="KW-0812">Transmembrane</keyword>
<comment type="caution">
    <text evidence="14">The sequence shown here is derived from an EMBL/GenBank/DDBJ whole genome shotgun (WGS) entry which is preliminary data.</text>
</comment>
<dbReference type="InterPro" id="IPR040460">
    <property type="entry name" value="Gasdermin_pore"/>
</dbReference>
<evidence type="ECO:0000313" key="15">
    <source>
        <dbReference type="Proteomes" id="UP000324632"/>
    </source>
</evidence>